<name>A0A4P6EG79_9MICO</name>
<dbReference type="RefSeq" id="WP_129392506.1">
    <property type="nucleotide sequence ID" value="NZ_CP035494.1"/>
</dbReference>
<feature type="domain" description="Alpha-L-glutamate ligase-related protein ATP-grasp" evidence="1">
    <location>
        <begin position="165"/>
        <end position="314"/>
    </location>
</feature>
<evidence type="ECO:0000313" key="3">
    <source>
        <dbReference type="Proteomes" id="UP000293995"/>
    </source>
</evidence>
<accession>A0A4P6EG79</accession>
<keyword evidence="3" id="KW-1185">Reference proteome</keyword>
<proteinExistence type="predicted"/>
<dbReference type="Pfam" id="PF14397">
    <property type="entry name" value="ATPgrasp_ST"/>
    <property type="match status" value="1"/>
</dbReference>
<reference evidence="2 3" key="1">
    <citation type="submission" date="2019-01" db="EMBL/GenBank/DDBJ databases">
        <title>Genome sequencing of strain DFW100M-13.</title>
        <authorList>
            <person name="Heo J."/>
            <person name="Kim S.-J."/>
            <person name="Kim J.-S."/>
            <person name="Hong S.-B."/>
            <person name="Kwon S.-W."/>
        </authorList>
    </citation>
    <scope>NUCLEOTIDE SEQUENCE [LARGE SCALE GENOMIC DNA]</scope>
    <source>
        <strain evidence="2 3">DFW100M-13</strain>
    </source>
</reference>
<organism evidence="2 3">
    <name type="scientific">Microbacterium protaetiae</name>
    <dbReference type="NCBI Taxonomy" id="2509458"/>
    <lineage>
        <taxon>Bacteria</taxon>
        <taxon>Bacillati</taxon>
        <taxon>Actinomycetota</taxon>
        <taxon>Actinomycetes</taxon>
        <taxon>Micrococcales</taxon>
        <taxon>Microbacteriaceae</taxon>
        <taxon>Microbacterium</taxon>
    </lineage>
</organism>
<sequence>MGQLAVRLRYLAGRARRLSPANLREFTEQVRRVSKAPTPVIIADMMWCAFRYDMGFRDYAVWDIRLLNRRERKTWMTHPKSYRITKLRNSPDARDLVEDKPRFYRDFADDIRREWIDLRTAALPEVEDFLARHEHVIAKPDQGFGGAGIDRIDTAGITEVAAWRAGQIERDQTLLEEVLVQHPDLAALYPDSVNTLRLVTYLDAAGTFHVIAGVLRIGNGGVIDNFAGGGMFTMLDDHGVALYAAVDKQSHVFERHPITGVQIAGFAVPMYRDAVAMVERLSRRLPQIPYLGWDVAITPAGPAVIEANHNSSVFQMKPTVSGVRTGLLPRYRAATGLDL</sequence>
<dbReference type="EMBL" id="CP035494">
    <property type="protein sequence ID" value="QAY61314.1"/>
    <property type="molecule type" value="Genomic_DNA"/>
</dbReference>
<dbReference type="AlphaFoldDB" id="A0A4P6EG79"/>
<dbReference type="SUPFAM" id="SSF56059">
    <property type="entry name" value="Glutathione synthetase ATP-binding domain-like"/>
    <property type="match status" value="1"/>
</dbReference>
<dbReference type="KEGG" id="mprt:ET475_15905"/>
<evidence type="ECO:0000259" key="1">
    <source>
        <dbReference type="Pfam" id="PF14397"/>
    </source>
</evidence>
<evidence type="ECO:0000313" key="2">
    <source>
        <dbReference type="EMBL" id="QAY61314.1"/>
    </source>
</evidence>
<dbReference type="OrthoDB" id="2077809at2"/>
<dbReference type="Proteomes" id="UP000293995">
    <property type="component" value="Chromosome"/>
</dbReference>
<gene>
    <name evidence="2" type="ORF">ET475_15905</name>
</gene>
<protein>
    <recommendedName>
        <fullName evidence="1">Alpha-L-glutamate ligase-related protein ATP-grasp domain-containing protein</fullName>
    </recommendedName>
</protein>
<dbReference type="InterPro" id="IPR039523">
    <property type="entry name" value="RimK-rel_E_lig_ATP-grasp"/>
</dbReference>